<comment type="subcellular location">
    <subcellularLocation>
        <location evidence="1 7">Cell membrane</location>
        <topology evidence="1 7">Multi-pass membrane protein</topology>
    </subcellularLocation>
</comment>
<feature type="region of interest" description="Disordered" evidence="8">
    <location>
        <begin position="1"/>
        <end position="25"/>
    </location>
</feature>
<dbReference type="OrthoDB" id="145927at2"/>
<dbReference type="CDD" id="cd06261">
    <property type="entry name" value="TM_PBP2"/>
    <property type="match status" value="1"/>
</dbReference>
<dbReference type="PANTHER" id="PTHR30193">
    <property type="entry name" value="ABC TRANSPORTER PERMEASE PROTEIN"/>
    <property type="match status" value="1"/>
</dbReference>
<accession>A0A7Y9Z732</accession>
<evidence type="ECO:0000256" key="1">
    <source>
        <dbReference type="ARBA" id="ARBA00004651"/>
    </source>
</evidence>
<evidence type="ECO:0000256" key="6">
    <source>
        <dbReference type="ARBA" id="ARBA00023136"/>
    </source>
</evidence>
<keyword evidence="5 7" id="KW-1133">Transmembrane helix</keyword>
<sequence length="324" mass="34975">MTDSRRTGESLGGRPSVSDRPAIHEARRRADRARRLRRGIPGLALVAPAAFFYAVFVLKPLASTIQYSFYDWNGITLAKWTGLENYTRLFTDKELLGSIINAFQLILYFSIVPVTFGLIAAALIRKFGTSRLALVSRTVLFLPQVIPLVAAGIMWTWLMATNGAVNQFFRLIGLGGITRAWLGDFNTALPAVGVIGAWVSLGLCMLLFLAGMSKIDPALYEAARLDGAGAISELMAVTLPAVRQELGVAVTITVIGALRSFDIIYISTQGGPGNSTLVPGLEIYYLAFFQRAIGQASALAVALTILVLAVVLPINRLARGKEES</sequence>
<evidence type="ECO:0000256" key="5">
    <source>
        <dbReference type="ARBA" id="ARBA00022989"/>
    </source>
</evidence>
<evidence type="ECO:0000256" key="4">
    <source>
        <dbReference type="ARBA" id="ARBA00022692"/>
    </source>
</evidence>
<feature type="transmembrane region" description="Helical" evidence="7">
    <location>
        <begin position="139"/>
        <end position="158"/>
    </location>
</feature>
<keyword evidence="4 7" id="KW-0812">Transmembrane</keyword>
<evidence type="ECO:0000313" key="11">
    <source>
        <dbReference type="Proteomes" id="UP000547973"/>
    </source>
</evidence>
<dbReference type="AlphaFoldDB" id="A0A7Y9Z732"/>
<dbReference type="SUPFAM" id="SSF161098">
    <property type="entry name" value="MetI-like"/>
    <property type="match status" value="1"/>
</dbReference>
<keyword evidence="6 7" id="KW-0472">Membrane</keyword>
<dbReference type="GO" id="GO:0005886">
    <property type="term" value="C:plasma membrane"/>
    <property type="evidence" value="ECO:0007669"/>
    <property type="project" value="UniProtKB-SubCell"/>
</dbReference>
<evidence type="ECO:0000256" key="7">
    <source>
        <dbReference type="RuleBase" id="RU363032"/>
    </source>
</evidence>
<organism evidence="10 11">
    <name type="scientific">Demequina lutea</name>
    <dbReference type="NCBI Taxonomy" id="431489"/>
    <lineage>
        <taxon>Bacteria</taxon>
        <taxon>Bacillati</taxon>
        <taxon>Actinomycetota</taxon>
        <taxon>Actinomycetes</taxon>
        <taxon>Micrococcales</taxon>
        <taxon>Demequinaceae</taxon>
        <taxon>Demequina</taxon>
    </lineage>
</organism>
<feature type="transmembrane region" description="Helical" evidence="7">
    <location>
        <begin position="39"/>
        <end position="58"/>
    </location>
</feature>
<feature type="transmembrane region" description="Helical" evidence="7">
    <location>
        <begin position="105"/>
        <end position="127"/>
    </location>
</feature>
<dbReference type="EMBL" id="JACBZO010000001">
    <property type="protein sequence ID" value="NYI40012.1"/>
    <property type="molecule type" value="Genomic_DNA"/>
</dbReference>
<dbReference type="GO" id="GO:0055085">
    <property type="term" value="P:transmembrane transport"/>
    <property type="evidence" value="ECO:0007669"/>
    <property type="project" value="InterPro"/>
</dbReference>
<name>A0A7Y9Z732_9MICO</name>
<evidence type="ECO:0000313" key="10">
    <source>
        <dbReference type="EMBL" id="NYI40012.1"/>
    </source>
</evidence>
<gene>
    <name evidence="10" type="ORF">BKA03_000131</name>
</gene>
<feature type="transmembrane region" description="Helical" evidence="7">
    <location>
        <begin position="292"/>
        <end position="314"/>
    </location>
</feature>
<proteinExistence type="inferred from homology"/>
<comment type="similarity">
    <text evidence="7">Belongs to the binding-protein-dependent transport system permease family.</text>
</comment>
<dbReference type="RefSeq" id="WP_083971725.1">
    <property type="nucleotide sequence ID" value="NZ_BBRC01000008.1"/>
</dbReference>
<dbReference type="InterPro" id="IPR035906">
    <property type="entry name" value="MetI-like_sf"/>
</dbReference>
<dbReference type="Pfam" id="PF00528">
    <property type="entry name" value="BPD_transp_1"/>
    <property type="match status" value="1"/>
</dbReference>
<comment type="caution">
    <text evidence="10">The sequence shown here is derived from an EMBL/GenBank/DDBJ whole genome shotgun (WGS) entry which is preliminary data.</text>
</comment>
<feature type="transmembrane region" description="Helical" evidence="7">
    <location>
        <begin position="189"/>
        <end position="210"/>
    </location>
</feature>
<keyword evidence="2 7" id="KW-0813">Transport</keyword>
<keyword evidence="3" id="KW-1003">Cell membrane</keyword>
<dbReference type="InterPro" id="IPR051393">
    <property type="entry name" value="ABC_transporter_permease"/>
</dbReference>
<dbReference type="PANTHER" id="PTHR30193:SF41">
    <property type="entry name" value="DIACETYLCHITOBIOSE UPTAKE SYSTEM PERMEASE PROTEIN NGCF"/>
    <property type="match status" value="1"/>
</dbReference>
<evidence type="ECO:0000256" key="2">
    <source>
        <dbReference type="ARBA" id="ARBA00022448"/>
    </source>
</evidence>
<keyword evidence="11" id="KW-1185">Reference proteome</keyword>
<dbReference type="Proteomes" id="UP000547973">
    <property type="component" value="Unassembled WGS sequence"/>
</dbReference>
<feature type="domain" description="ABC transmembrane type-1" evidence="9">
    <location>
        <begin position="99"/>
        <end position="314"/>
    </location>
</feature>
<reference evidence="10 11" key="1">
    <citation type="submission" date="2020-07" db="EMBL/GenBank/DDBJ databases">
        <title>Sequencing the genomes of 1000 actinobacteria strains.</title>
        <authorList>
            <person name="Klenk H.-P."/>
        </authorList>
    </citation>
    <scope>NUCLEOTIDE SEQUENCE [LARGE SCALE GENOMIC DNA]</scope>
    <source>
        <strain evidence="10 11">DSM 19970</strain>
    </source>
</reference>
<dbReference type="InterPro" id="IPR000515">
    <property type="entry name" value="MetI-like"/>
</dbReference>
<protein>
    <submittedName>
        <fullName evidence="10">Raffinose/stachyose/melibiose transport system permease protein</fullName>
    </submittedName>
</protein>
<dbReference type="Gene3D" id="1.10.3720.10">
    <property type="entry name" value="MetI-like"/>
    <property type="match status" value="1"/>
</dbReference>
<evidence type="ECO:0000256" key="8">
    <source>
        <dbReference type="SAM" id="MobiDB-lite"/>
    </source>
</evidence>
<evidence type="ECO:0000259" key="9">
    <source>
        <dbReference type="PROSITE" id="PS50928"/>
    </source>
</evidence>
<evidence type="ECO:0000256" key="3">
    <source>
        <dbReference type="ARBA" id="ARBA00022475"/>
    </source>
</evidence>
<dbReference type="PROSITE" id="PS50928">
    <property type="entry name" value="ABC_TM1"/>
    <property type="match status" value="1"/>
</dbReference>